<comment type="catalytic activity">
    <reaction evidence="1">
        <text>ATP + protein L-histidine = ADP + protein N-phospho-L-histidine.</text>
        <dbReference type="EC" id="2.7.13.3"/>
    </reaction>
</comment>
<dbReference type="PANTHER" id="PTHR24421:SF10">
    <property type="entry name" value="NITRATE_NITRITE SENSOR PROTEIN NARQ"/>
    <property type="match status" value="1"/>
</dbReference>
<dbReference type="AlphaFoldDB" id="F8JQ95"/>
<dbReference type="PANTHER" id="PTHR24421">
    <property type="entry name" value="NITRATE/NITRITE SENSOR PROTEIN NARX-RELATED"/>
    <property type="match status" value="1"/>
</dbReference>
<accession>F8JQ95</accession>
<keyword evidence="3" id="KW-0597">Phosphoprotein</keyword>
<feature type="domain" description="Signal transduction histidine kinase subgroup 3 dimerisation and phosphoacceptor" evidence="10">
    <location>
        <begin position="195"/>
        <end position="259"/>
    </location>
</feature>
<dbReference type="InterPro" id="IPR036890">
    <property type="entry name" value="HATPase_C_sf"/>
</dbReference>
<keyword evidence="4" id="KW-0808">Transferase</keyword>
<feature type="transmembrane region" description="Helical" evidence="9">
    <location>
        <begin position="110"/>
        <end position="129"/>
    </location>
</feature>
<evidence type="ECO:0000313" key="11">
    <source>
        <dbReference type="EMBL" id="AEW96558.1"/>
    </source>
</evidence>
<keyword evidence="12" id="KW-1185">Reference proteome</keyword>
<proteinExistence type="predicted"/>
<name>F8JQ95_STREN</name>
<evidence type="ECO:0000256" key="7">
    <source>
        <dbReference type="ARBA" id="ARBA00022840"/>
    </source>
</evidence>
<feature type="transmembrane region" description="Helical" evidence="9">
    <location>
        <begin position="136"/>
        <end position="156"/>
    </location>
</feature>
<keyword evidence="9" id="KW-0472">Membrane</keyword>
<evidence type="ECO:0000256" key="6">
    <source>
        <dbReference type="ARBA" id="ARBA00022777"/>
    </source>
</evidence>
<dbReference type="GO" id="GO:0005524">
    <property type="term" value="F:ATP binding"/>
    <property type="evidence" value="ECO:0007669"/>
    <property type="project" value="UniProtKB-KW"/>
</dbReference>
<dbReference type="EMBL" id="CP003219">
    <property type="protein sequence ID" value="AEW96558.1"/>
    <property type="molecule type" value="Genomic_DNA"/>
</dbReference>
<evidence type="ECO:0000256" key="9">
    <source>
        <dbReference type="SAM" id="Phobius"/>
    </source>
</evidence>
<organism evidence="11 12">
    <name type="scientific">Streptantibioticus cattleyicolor (strain ATCC 35852 / DSM 46488 / JCM 4925 / NBRC 14057 / NRRL 8057)</name>
    <name type="common">Streptomyces cattleya</name>
    <dbReference type="NCBI Taxonomy" id="1003195"/>
    <lineage>
        <taxon>Bacteria</taxon>
        <taxon>Bacillati</taxon>
        <taxon>Actinomycetota</taxon>
        <taxon>Actinomycetes</taxon>
        <taxon>Kitasatosporales</taxon>
        <taxon>Streptomycetaceae</taxon>
        <taxon>Streptantibioticus</taxon>
    </lineage>
</organism>
<keyword evidence="9" id="KW-0812">Transmembrane</keyword>
<evidence type="ECO:0000256" key="2">
    <source>
        <dbReference type="ARBA" id="ARBA00012438"/>
    </source>
</evidence>
<dbReference type="RefSeq" id="WP_014144912.1">
    <property type="nucleotide sequence ID" value="NC_016111.1"/>
</dbReference>
<keyword evidence="7" id="KW-0067">ATP-binding</keyword>
<evidence type="ECO:0000259" key="10">
    <source>
        <dbReference type="Pfam" id="PF07730"/>
    </source>
</evidence>
<evidence type="ECO:0000256" key="8">
    <source>
        <dbReference type="ARBA" id="ARBA00023012"/>
    </source>
</evidence>
<dbReference type="GO" id="GO:0046983">
    <property type="term" value="F:protein dimerization activity"/>
    <property type="evidence" value="ECO:0007669"/>
    <property type="project" value="InterPro"/>
</dbReference>
<reference evidence="12" key="1">
    <citation type="submission" date="2011-12" db="EMBL/GenBank/DDBJ databases">
        <title>Complete genome sequence of Streptomyces cattleya strain DSM 46488.</title>
        <authorList>
            <person name="Ou H.-Y."/>
            <person name="Li P."/>
            <person name="Zhao C."/>
            <person name="O'Hagan D."/>
            <person name="Deng Z."/>
        </authorList>
    </citation>
    <scope>NUCLEOTIDE SEQUENCE [LARGE SCALE GENOMIC DNA]</scope>
    <source>
        <strain evidence="12">ATCC 35852 / DSM 46488 / JCM 4925 / NBRC 14057 / NRRL 8057</strain>
    </source>
</reference>
<dbReference type="eggNOG" id="COG4585">
    <property type="taxonomic scope" value="Bacteria"/>
</dbReference>
<evidence type="ECO:0000256" key="5">
    <source>
        <dbReference type="ARBA" id="ARBA00022741"/>
    </source>
</evidence>
<dbReference type="KEGG" id="scy:SCATT_41870"/>
<dbReference type="OrthoDB" id="227596at2"/>
<dbReference type="KEGG" id="sct:SCAT_4199"/>
<dbReference type="Gene3D" id="1.20.5.1930">
    <property type="match status" value="1"/>
</dbReference>
<dbReference type="Gene3D" id="3.30.565.10">
    <property type="entry name" value="Histidine kinase-like ATPase, C-terminal domain"/>
    <property type="match status" value="1"/>
</dbReference>
<dbReference type="InterPro" id="IPR011712">
    <property type="entry name" value="Sig_transdc_His_kin_sub3_dim/P"/>
</dbReference>
<accession>G8X0G4</accession>
<keyword evidence="5" id="KW-0547">Nucleotide-binding</keyword>
<keyword evidence="6 11" id="KW-0418">Kinase</keyword>
<dbReference type="EC" id="2.7.13.3" evidence="2"/>
<evidence type="ECO:0000256" key="3">
    <source>
        <dbReference type="ARBA" id="ARBA00022553"/>
    </source>
</evidence>
<dbReference type="SUPFAM" id="SSF55874">
    <property type="entry name" value="ATPase domain of HSP90 chaperone/DNA topoisomerase II/histidine kinase"/>
    <property type="match status" value="1"/>
</dbReference>
<dbReference type="InterPro" id="IPR050482">
    <property type="entry name" value="Sensor_HK_TwoCompSys"/>
</dbReference>
<sequence length="407" mass="41768">MPVRPPPRPHRGDVLLAVVGLVAGVLLWALRGQVHLGGPVLRPAWLALLPLAVTAGCEALRRSAPAVALAVGTGAFAADCVIGSVLVTVLMFTDLGYAAVLYGSPRTARVVPAGAVLASVAVTVAVAAAGHAPDALPAGIGAALVTVVPAWTGLVVRQHRDTAAAERLRAERTALLAEQTALLAELDRRDAVAAERARMARELHETVAGHLSAAAIHSTGALAVGGAEGPALEALRVIRENSVAGLAEMRRLIALLRDPDAPAEEAAAPALDALDTVLDRAARTGSGDGLTFTLDDRRGPCPLPAPVELAAYRIVQEGVTNALKHAAPGPVRVVLRRLPHALAVTVTSRYAERPGPRAPGSGAGLVGLRERVALLSGRFRAGARGDRWRVSAVLPVAAGAEGDQGWA</sequence>
<keyword evidence="8" id="KW-0902">Two-component regulatory system</keyword>
<evidence type="ECO:0000256" key="1">
    <source>
        <dbReference type="ARBA" id="ARBA00000085"/>
    </source>
</evidence>
<dbReference type="GO" id="GO:0000155">
    <property type="term" value="F:phosphorelay sensor kinase activity"/>
    <property type="evidence" value="ECO:0007669"/>
    <property type="project" value="InterPro"/>
</dbReference>
<gene>
    <name evidence="11" type="ordered locus">SCATT_41870</name>
</gene>
<dbReference type="Pfam" id="PF07730">
    <property type="entry name" value="HisKA_3"/>
    <property type="match status" value="1"/>
</dbReference>
<dbReference type="Proteomes" id="UP000007842">
    <property type="component" value="Chromosome"/>
</dbReference>
<dbReference type="PATRIC" id="fig|1003195.11.peg.5643"/>
<evidence type="ECO:0000256" key="4">
    <source>
        <dbReference type="ARBA" id="ARBA00022679"/>
    </source>
</evidence>
<evidence type="ECO:0000313" key="12">
    <source>
        <dbReference type="Proteomes" id="UP000007842"/>
    </source>
</evidence>
<feature type="transmembrane region" description="Helical" evidence="9">
    <location>
        <begin position="12"/>
        <end position="30"/>
    </location>
</feature>
<dbReference type="CDD" id="cd16917">
    <property type="entry name" value="HATPase_UhpB-NarQ-NarX-like"/>
    <property type="match status" value="1"/>
</dbReference>
<dbReference type="HOGENOM" id="CLU_000445_20_1_11"/>
<keyword evidence="9" id="KW-1133">Transmembrane helix</keyword>
<protein>
    <recommendedName>
        <fullName evidence="2">histidine kinase</fullName>
        <ecNumber evidence="2">2.7.13.3</ecNumber>
    </recommendedName>
</protein>
<dbReference type="GO" id="GO:0016020">
    <property type="term" value="C:membrane"/>
    <property type="evidence" value="ECO:0007669"/>
    <property type="project" value="InterPro"/>
</dbReference>
<dbReference type="STRING" id="1003195.SCATT_41870"/>